<name>A0A150PNV9_SORCE</name>
<protein>
    <recommendedName>
        <fullName evidence="1">SMODS-associated and fused to various effectors domain-containing protein</fullName>
    </recommendedName>
</protein>
<dbReference type="NCBIfam" id="NF033611">
    <property type="entry name" value="SAVED"/>
    <property type="match status" value="1"/>
</dbReference>
<gene>
    <name evidence="2" type="ORF">BE08_43465</name>
</gene>
<feature type="domain" description="SMODS-associated and fused to various effectors" evidence="1">
    <location>
        <begin position="302"/>
        <end position="483"/>
    </location>
</feature>
<accession>A0A150PNV9</accession>
<organism evidence="2 3">
    <name type="scientific">Sorangium cellulosum</name>
    <name type="common">Polyangium cellulosum</name>
    <dbReference type="NCBI Taxonomy" id="56"/>
    <lineage>
        <taxon>Bacteria</taxon>
        <taxon>Pseudomonadati</taxon>
        <taxon>Myxococcota</taxon>
        <taxon>Polyangia</taxon>
        <taxon>Polyangiales</taxon>
        <taxon>Polyangiaceae</taxon>
        <taxon>Sorangium</taxon>
    </lineage>
</organism>
<comment type="caution">
    <text evidence="2">The sequence shown here is derived from an EMBL/GenBank/DDBJ whole genome shotgun (WGS) entry which is preliminary data.</text>
</comment>
<dbReference type="Pfam" id="PF18145">
    <property type="entry name" value="SAVED"/>
    <property type="match status" value="1"/>
</dbReference>
<evidence type="ECO:0000313" key="3">
    <source>
        <dbReference type="Proteomes" id="UP000075420"/>
    </source>
</evidence>
<evidence type="ECO:0000259" key="1">
    <source>
        <dbReference type="Pfam" id="PF18145"/>
    </source>
</evidence>
<sequence length="485" mass="52478">MSLSAAGAALQGHDYQHLFAWYHALRALSPAGDVTGIEIEAKNAGNVDDVVVRRRGAADEHYQVKYSVDGRHPIDNAWWVTPATAGGKSPLQRFWQSWQTLSRGGQRPWMGLYTNRPLDVSDKVLALQDGRTGTLGPRLRLATPGSKAGRGRKRWASHLGVAEADLLEMLDHLVLLTGQSGWAGLVTSVADRMAAVGLRSDELAVEQGVQAIRAWVTGARCEVDRQELIAEIARRGLRGEARQATVVVQAIDRDPWAAGATVSLDWVDLFEGDHPRTRRQLRDPADWNRRLLPELEAAERRVRELGFDRVLVRGDMRLPAWFAAGVAFGETRKVKVACVQGGQRWASDIDEAPGGFPVHVTSPVELGAGNELAVGLSVTRDLSEDVLAYVKASGLSVGRLIAIAASPAPSRTAIRDAAGAMGWALAVGRVVSDQVRATGARRIHLFLSGPAGGALLLGHLWNRMPSTQLYEDLNPGYAPAFLIQG</sequence>
<evidence type="ECO:0000313" key="2">
    <source>
        <dbReference type="EMBL" id="KYF57421.1"/>
    </source>
</evidence>
<dbReference type="AlphaFoldDB" id="A0A150PNV9"/>
<dbReference type="EMBL" id="JELY01000971">
    <property type="protein sequence ID" value="KYF57421.1"/>
    <property type="molecule type" value="Genomic_DNA"/>
</dbReference>
<reference evidence="2 3" key="1">
    <citation type="submission" date="2014-02" db="EMBL/GenBank/DDBJ databases">
        <title>The small core and large imbalanced accessory genome model reveals a collaborative survival strategy of Sorangium cellulosum strains in nature.</title>
        <authorList>
            <person name="Han K."/>
            <person name="Peng R."/>
            <person name="Blom J."/>
            <person name="Li Y.-Z."/>
        </authorList>
    </citation>
    <scope>NUCLEOTIDE SEQUENCE [LARGE SCALE GENOMIC DNA]</scope>
    <source>
        <strain evidence="2 3">So0157-25</strain>
    </source>
</reference>
<proteinExistence type="predicted"/>
<dbReference type="Proteomes" id="UP000075420">
    <property type="component" value="Unassembled WGS sequence"/>
</dbReference>
<dbReference type="InterPro" id="IPR040836">
    <property type="entry name" value="SAVED"/>
</dbReference>